<reference evidence="1 2" key="1">
    <citation type="submission" date="2023-04" db="EMBL/GenBank/DDBJ databases">
        <title>Complete genome sequence of Alisedimentitalea scapharcae.</title>
        <authorList>
            <person name="Rong J.-C."/>
            <person name="Yi M.-L."/>
            <person name="Zhao Q."/>
        </authorList>
    </citation>
    <scope>NUCLEOTIDE SEQUENCE [LARGE SCALE GENOMIC DNA]</scope>
    <source>
        <strain evidence="1 2">KCTC 42119</strain>
    </source>
</reference>
<accession>A0ABZ2XNN0</accession>
<keyword evidence="2" id="KW-1185">Reference proteome</keyword>
<dbReference type="EMBL" id="CP123584">
    <property type="protein sequence ID" value="WZK87462.1"/>
    <property type="molecule type" value="Genomic_DNA"/>
</dbReference>
<name>A0ABZ2XNN0_9RHOB</name>
<sequence>MQLSLCLSELAYVYASLKLKNNPQHLEKSMANTDELGLMRLRDPNEAAGLAIRLLAGESPFREMPLGMSAGTMLNAIDRDHYAFARRGDRAVGFTCWMFTDVATAEAWMHEGTPLGADAANEDGAAAIVLAVQAIDAKVTRFLLHALRDIELAERSVCYFLRDYGPDKPRRLVRLVRPVSRGRSPAS</sequence>
<evidence type="ECO:0000313" key="1">
    <source>
        <dbReference type="EMBL" id="WZK87462.1"/>
    </source>
</evidence>
<gene>
    <name evidence="1" type="ORF">QEZ52_12640</name>
</gene>
<dbReference type="RefSeq" id="WP_406644715.1">
    <property type="nucleotide sequence ID" value="NZ_CP123584.1"/>
</dbReference>
<dbReference type="Proteomes" id="UP001623232">
    <property type="component" value="Chromosome"/>
</dbReference>
<organism evidence="1 2">
    <name type="scientific">Aliisedimentitalea scapharcae</name>
    <dbReference type="NCBI Taxonomy" id="1524259"/>
    <lineage>
        <taxon>Bacteria</taxon>
        <taxon>Pseudomonadati</taxon>
        <taxon>Pseudomonadota</taxon>
        <taxon>Alphaproteobacteria</taxon>
        <taxon>Rhodobacterales</taxon>
        <taxon>Roseobacteraceae</taxon>
        <taxon>Aliisedimentitalea</taxon>
    </lineage>
</organism>
<protein>
    <submittedName>
        <fullName evidence="1">Uncharacterized protein</fullName>
    </submittedName>
</protein>
<proteinExistence type="predicted"/>
<evidence type="ECO:0000313" key="2">
    <source>
        <dbReference type="Proteomes" id="UP001623232"/>
    </source>
</evidence>